<comment type="caution">
    <text evidence="2">The sequence shown here is derived from an EMBL/GenBank/DDBJ whole genome shotgun (WGS) entry which is preliminary data.</text>
</comment>
<reference evidence="2 3" key="1">
    <citation type="submission" date="2020-04" db="EMBL/GenBank/DDBJ databases">
        <authorList>
            <person name="Laetsch R D."/>
            <person name="Stevens L."/>
            <person name="Kumar S."/>
            <person name="Blaxter L. M."/>
        </authorList>
    </citation>
    <scope>NUCLEOTIDE SEQUENCE [LARGE SCALE GENOMIC DNA]</scope>
</reference>
<name>A0A8S1E3X4_9PELO</name>
<proteinExistence type="predicted"/>
<gene>
    <name evidence="2" type="ORF">CBOVIS_LOCUS43</name>
</gene>
<evidence type="ECO:0000313" key="3">
    <source>
        <dbReference type="Proteomes" id="UP000494206"/>
    </source>
</evidence>
<dbReference type="Proteomes" id="UP000494206">
    <property type="component" value="Unassembled WGS sequence"/>
</dbReference>
<keyword evidence="1" id="KW-0732">Signal</keyword>
<sequence>MLHRIATILLLLLGVANGQLGMYGYPGIAGQYGLGGIGGMYGGAYPGLYNGLGTLGVGGLGGLGYGGIGGLNTMYPYGSGYSNYWCNTYGYGKKKKR</sequence>
<accession>A0A8S1E3X4</accession>
<evidence type="ECO:0000256" key="1">
    <source>
        <dbReference type="SAM" id="SignalP"/>
    </source>
</evidence>
<organism evidence="2 3">
    <name type="scientific">Caenorhabditis bovis</name>
    <dbReference type="NCBI Taxonomy" id="2654633"/>
    <lineage>
        <taxon>Eukaryota</taxon>
        <taxon>Metazoa</taxon>
        <taxon>Ecdysozoa</taxon>
        <taxon>Nematoda</taxon>
        <taxon>Chromadorea</taxon>
        <taxon>Rhabditida</taxon>
        <taxon>Rhabditina</taxon>
        <taxon>Rhabditomorpha</taxon>
        <taxon>Rhabditoidea</taxon>
        <taxon>Rhabditidae</taxon>
        <taxon>Peloderinae</taxon>
        <taxon>Caenorhabditis</taxon>
    </lineage>
</organism>
<dbReference type="EMBL" id="CADEPM010000001">
    <property type="protein sequence ID" value="CAB3396498.1"/>
    <property type="molecule type" value="Genomic_DNA"/>
</dbReference>
<keyword evidence="3" id="KW-1185">Reference proteome</keyword>
<protein>
    <submittedName>
        <fullName evidence="2">Uncharacterized protein</fullName>
    </submittedName>
</protein>
<feature type="chain" id="PRO_5035714873" evidence="1">
    <location>
        <begin position="19"/>
        <end position="97"/>
    </location>
</feature>
<dbReference type="AlphaFoldDB" id="A0A8S1E3X4"/>
<evidence type="ECO:0000313" key="2">
    <source>
        <dbReference type="EMBL" id="CAB3396498.1"/>
    </source>
</evidence>
<feature type="signal peptide" evidence="1">
    <location>
        <begin position="1"/>
        <end position="18"/>
    </location>
</feature>